<feature type="non-terminal residue" evidence="2">
    <location>
        <position position="50"/>
    </location>
</feature>
<evidence type="ECO:0000313" key="2">
    <source>
        <dbReference type="EMBL" id="CAI2198709.1"/>
    </source>
</evidence>
<reference evidence="2" key="1">
    <citation type="submission" date="2022-08" db="EMBL/GenBank/DDBJ databases">
        <authorList>
            <person name="Kallberg Y."/>
            <person name="Tangrot J."/>
            <person name="Rosling A."/>
        </authorList>
    </citation>
    <scope>NUCLEOTIDE SEQUENCE</scope>
    <source>
        <strain evidence="2">Wild A</strain>
    </source>
</reference>
<proteinExistence type="predicted"/>
<dbReference type="Proteomes" id="UP001153678">
    <property type="component" value="Unassembled WGS sequence"/>
</dbReference>
<keyword evidence="1" id="KW-0472">Membrane</keyword>
<dbReference type="AlphaFoldDB" id="A0A9W4WZZ6"/>
<name>A0A9W4WZZ6_9GLOM</name>
<keyword evidence="1" id="KW-0812">Transmembrane</keyword>
<keyword evidence="1" id="KW-1133">Transmembrane helix</keyword>
<evidence type="ECO:0000256" key="1">
    <source>
        <dbReference type="SAM" id="Phobius"/>
    </source>
</evidence>
<keyword evidence="3" id="KW-1185">Reference proteome</keyword>
<feature type="transmembrane region" description="Helical" evidence="1">
    <location>
        <begin position="20"/>
        <end position="40"/>
    </location>
</feature>
<comment type="caution">
    <text evidence="2">The sequence shown here is derived from an EMBL/GenBank/DDBJ whole genome shotgun (WGS) entry which is preliminary data.</text>
</comment>
<accession>A0A9W4WZZ6</accession>
<gene>
    <name evidence="2" type="ORF">FWILDA_LOCUS18708</name>
</gene>
<protein>
    <submittedName>
        <fullName evidence="2">11264_t:CDS:1</fullName>
    </submittedName>
</protein>
<evidence type="ECO:0000313" key="3">
    <source>
        <dbReference type="Proteomes" id="UP001153678"/>
    </source>
</evidence>
<organism evidence="2 3">
    <name type="scientific">Funneliformis geosporum</name>
    <dbReference type="NCBI Taxonomy" id="1117311"/>
    <lineage>
        <taxon>Eukaryota</taxon>
        <taxon>Fungi</taxon>
        <taxon>Fungi incertae sedis</taxon>
        <taxon>Mucoromycota</taxon>
        <taxon>Glomeromycotina</taxon>
        <taxon>Glomeromycetes</taxon>
        <taxon>Glomerales</taxon>
        <taxon>Glomeraceae</taxon>
        <taxon>Funneliformis</taxon>
    </lineage>
</organism>
<sequence>PFSSTLRGRSGEPSIKKQLVGYASTVYSNGATVGAAKAIIIEIKKRRKTK</sequence>
<dbReference type="EMBL" id="CAMKVN010019311">
    <property type="protein sequence ID" value="CAI2198709.1"/>
    <property type="molecule type" value="Genomic_DNA"/>
</dbReference>